<accession>A0A836KIV5</accession>
<dbReference type="KEGG" id="lmat:92513331"/>
<feature type="region of interest" description="Disordered" evidence="2">
    <location>
        <begin position="1211"/>
        <end position="1335"/>
    </location>
</feature>
<evidence type="ECO:0000259" key="3">
    <source>
        <dbReference type="PROSITE" id="PS50020"/>
    </source>
</evidence>
<protein>
    <recommendedName>
        <fullName evidence="3">WW domain-containing protein</fullName>
    </recommendedName>
</protein>
<feature type="region of interest" description="Disordered" evidence="2">
    <location>
        <begin position="126"/>
        <end position="199"/>
    </location>
</feature>
<dbReference type="PANTHER" id="PTHR21715:SF3">
    <property type="entry name" value="WW DOMAIN-CONTAINING PROTEIN"/>
    <property type="match status" value="1"/>
</dbReference>
<feature type="coiled-coil region" evidence="1">
    <location>
        <begin position="457"/>
        <end position="484"/>
    </location>
</feature>
<gene>
    <name evidence="4" type="ORF">LSCM1_03273</name>
</gene>
<feature type="compositionally biased region" description="Low complexity" evidence="2">
    <location>
        <begin position="944"/>
        <end position="965"/>
    </location>
</feature>
<feature type="compositionally biased region" description="Low complexity" evidence="2">
    <location>
        <begin position="180"/>
        <end position="197"/>
    </location>
</feature>
<dbReference type="GeneID" id="92513331"/>
<feature type="compositionally biased region" description="Polar residues" evidence="2">
    <location>
        <begin position="849"/>
        <end position="870"/>
    </location>
</feature>
<feature type="compositionally biased region" description="Basic residues" evidence="2">
    <location>
        <begin position="1244"/>
        <end position="1255"/>
    </location>
</feature>
<dbReference type="Gene3D" id="3.30.1470.10">
    <property type="entry name" value="Photosystem I PsaD, reaction center subunit II"/>
    <property type="match status" value="1"/>
</dbReference>
<keyword evidence="5" id="KW-1185">Reference proteome</keyword>
<dbReference type="Proteomes" id="UP000673552">
    <property type="component" value="Chromosome 28"/>
</dbReference>
<feature type="region of interest" description="Disordered" evidence="2">
    <location>
        <begin position="1164"/>
        <end position="1183"/>
    </location>
</feature>
<dbReference type="EMBL" id="JAFEUZ010000028">
    <property type="protein sequence ID" value="KAG5474487.1"/>
    <property type="molecule type" value="Genomic_DNA"/>
</dbReference>
<feature type="region of interest" description="Disordered" evidence="2">
    <location>
        <begin position="934"/>
        <end position="967"/>
    </location>
</feature>
<dbReference type="CDD" id="cd00201">
    <property type="entry name" value="WW"/>
    <property type="match status" value="1"/>
</dbReference>
<dbReference type="InterPro" id="IPR036020">
    <property type="entry name" value="WW_dom_sf"/>
</dbReference>
<evidence type="ECO:0000256" key="2">
    <source>
        <dbReference type="SAM" id="MobiDB-lite"/>
    </source>
</evidence>
<reference evidence="4 5" key="1">
    <citation type="submission" date="2021-03" db="EMBL/GenBank/DDBJ databases">
        <title>Leishmania (Mundinia) martiniquensis Genome sequencing and assembly.</title>
        <authorList>
            <person name="Almutairi H."/>
            <person name="Gatherer D."/>
        </authorList>
    </citation>
    <scope>NUCLEOTIDE SEQUENCE [LARGE SCALE GENOMIC DNA]</scope>
    <source>
        <strain evidence="4">LSCM1</strain>
    </source>
</reference>
<dbReference type="PROSITE" id="PS01159">
    <property type="entry name" value="WW_DOMAIN_1"/>
    <property type="match status" value="1"/>
</dbReference>
<feature type="region of interest" description="Disordered" evidence="2">
    <location>
        <begin position="849"/>
        <end position="871"/>
    </location>
</feature>
<dbReference type="Pfam" id="PF00397">
    <property type="entry name" value="WW"/>
    <property type="match status" value="1"/>
</dbReference>
<feature type="compositionally biased region" description="Low complexity" evidence="2">
    <location>
        <begin position="126"/>
        <end position="152"/>
    </location>
</feature>
<evidence type="ECO:0000313" key="4">
    <source>
        <dbReference type="EMBL" id="KAG5474487.1"/>
    </source>
</evidence>
<dbReference type="RefSeq" id="XP_067177429.1">
    <property type="nucleotide sequence ID" value="XM_067320819.1"/>
</dbReference>
<feature type="compositionally biased region" description="Basic residues" evidence="2">
    <location>
        <begin position="1215"/>
        <end position="1228"/>
    </location>
</feature>
<keyword evidence="1" id="KW-0175">Coiled coil</keyword>
<dbReference type="SUPFAM" id="SSF51045">
    <property type="entry name" value="WW domain"/>
    <property type="match status" value="1"/>
</dbReference>
<feature type="domain" description="WW" evidence="3">
    <location>
        <begin position="75"/>
        <end position="108"/>
    </location>
</feature>
<feature type="region of interest" description="Disordered" evidence="2">
    <location>
        <begin position="642"/>
        <end position="662"/>
    </location>
</feature>
<dbReference type="InterPro" id="IPR053233">
    <property type="entry name" value="ABRA-related"/>
</dbReference>
<feature type="coiled-coil region" evidence="1">
    <location>
        <begin position="815"/>
        <end position="846"/>
    </location>
</feature>
<feature type="compositionally biased region" description="Pro residues" evidence="2">
    <location>
        <begin position="1289"/>
        <end position="1301"/>
    </location>
</feature>
<evidence type="ECO:0000313" key="5">
    <source>
        <dbReference type="Proteomes" id="UP000673552"/>
    </source>
</evidence>
<name>A0A836KIV5_9TRYP</name>
<dbReference type="PANTHER" id="PTHR21715">
    <property type="entry name" value="RH04127P"/>
    <property type="match status" value="1"/>
</dbReference>
<dbReference type="InterPro" id="IPR001202">
    <property type="entry name" value="WW_dom"/>
</dbReference>
<comment type="caution">
    <text evidence="4">The sequence shown here is derived from an EMBL/GenBank/DDBJ whole genome shotgun (WGS) entry which is preliminary data.</text>
</comment>
<dbReference type="PROSITE" id="PS50020">
    <property type="entry name" value="WW_DOMAIN_2"/>
    <property type="match status" value="1"/>
</dbReference>
<feature type="compositionally biased region" description="Basic and acidic residues" evidence="2">
    <location>
        <begin position="336"/>
        <end position="352"/>
    </location>
</feature>
<evidence type="ECO:0000256" key="1">
    <source>
        <dbReference type="SAM" id="Coils"/>
    </source>
</evidence>
<feature type="region of interest" description="Disordered" evidence="2">
    <location>
        <begin position="321"/>
        <end position="352"/>
    </location>
</feature>
<dbReference type="SMART" id="SM00456">
    <property type="entry name" value="WW"/>
    <property type="match status" value="1"/>
</dbReference>
<sequence>MPPVRTVKRETDVVVPSAGETYVAEDGTVSQVLDDYIDANYEPTEEEVLEFADWIGMKLPEDSEYLWIAREGLKTPLPKEWKPCSTSDGEVYYFNFKTGESSWDHPMDGVFRQRFEREKASARKSGLAAAGAGASRGSSGLNSSVHSSNTSVIPQTHVMMTDTGVLRRDVGPGTAPGPSPAATSTTSSSNSAGAATARSETKIVMHHPPQQQPRPTAMTARVGANTHGTAVLRNSAAALGSQPARTFTGIAPKKAGAADDASAALPRILSEAERALEERLEREMQLALEAERSKMEGVHQGTMSTLQRNFDEDAAEMCRADAARRAASSQQEDEEQERHLQQTRSKCEESYGDELRSLEREAESYATKLQKLEAEAARAAAGSTQRAAIEDELNVVLAKQQADAEADAKKQYETAVAAAQSAHAAAMQKILNDGQERVAAVRQARQRKFDGEERALALQMETQRKRLEGQLNELDEKLASMEARAGACAADVTPAAARSSPPPRGESISEQLARVAAAKAARLRDIEAAAAREQLDVRTSSEAALAELAKQVRAAQQAAPLLPAGTTPTVALSCVTPSSSDRSSAVTVQGGARPTSAALSVAFTQELNRIRLARGKERQERLAKLRAEREAALAAVEALPRSAYSEETHKSQSSGAAGATAKDGAESSLATVEELKAAHMAALEAEKVLYAQMEEDLKQQYACEAAEASGAITAAEQSALVAKAVDTEIGLFIREATARYNRMRAEAEAKRDKALMDHRLAMGAYERRKLETETRQAREQREAQEAFIQDRLDTAVAAEKAKLAADHAAAMARLASRYDEERDAVKAEVEEEMAAYEAAVRQQIKASTSVTAATGDENQSTTSATANTLEGTAAPCSQAETELADRQAEWACRKRIQEAQRAALEEKQSAMQAQRQRLEAHLAALREEVADLAATAPAAESQQPSPLAASTSSAPPPASASASGATVGSHLRSVHEVLMQALEQGYRSQEAALEAELQAWRGKIRALQESRPEPPSALTGWNTPRQQMVAEAGHPGGASLCLASTPYLLHHHPSPIASAAAGTSLLNTPANRMTFEDSPWQPAASAGGIPPLQSGMTTRTPSVATRVPSVAEAILSYEQRQRVLQQRRASLETAREAWQLRRRQKAELQEQEQSRVNLTAAMEASQHNRMRDSMQSSSLDVDDAARRRRQEVLSLFLSRLSERLDVLAGQAMQPPHHHQQQLHRRGHSATHASAHGALASSPHARSHSACSHHRSIHDERQRGSATSSITPPPRHSTPLKNSTASAGKAPPPPPPPLPPTKWPLSRGHATTSPFPPHKRSRTCLGGAPPGSLSSKWDTLLSRYHRHHCR</sequence>
<dbReference type="OrthoDB" id="6344460at2759"/>
<feature type="compositionally biased region" description="Low complexity" evidence="2">
    <location>
        <begin position="1229"/>
        <end position="1243"/>
    </location>
</feature>
<proteinExistence type="predicted"/>
<organism evidence="4 5">
    <name type="scientific">Leishmania martiniquensis</name>
    <dbReference type="NCBI Taxonomy" id="1580590"/>
    <lineage>
        <taxon>Eukaryota</taxon>
        <taxon>Discoba</taxon>
        <taxon>Euglenozoa</taxon>
        <taxon>Kinetoplastea</taxon>
        <taxon>Metakinetoplastina</taxon>
        <taxon>Trypanosomatida</taxon>
        <taxon>Trypanosomatidae</taxon>
        <taxon>Leishmaniinae</taxon>
        <taxon>Leishmania</taxon>
    </lineage>
</organism>